<keyword evidence="1" id="KW-1133">Transmembrane helix</keyword>
<dbReference type="Proteomes" id="UP000095023">
    <property type="component" value="Unassembled WGS sequence"/>
</dbReference>
<dbReference type="EMBL" id="KV453843">
    <property type="protein sequence ID" value="ODV89588.1"/>
    <property type="molecule type" value="Genomic_DNA"/>
</dbReference>
<dbReference type="AlphaFoldDB" id="A0A1E4TD59"/>
<reference evidence="4" key="1">
    <citation type="submission" date="2016-02" db="EMBL/GenBank/DDBJ databases">
        <title>Comparative genomics of biotechnologically important yeasts.</title>
        <authorList>
            <consortium name="DOE Joint Genome Institute"/>
            <person name="Riley R."/>
            <person name="Haridas S."/>
            <person name="Wolfe K.H."/>
            <person name="Lopes M.R."/>
            <person name="Hittinger C.T."/>
            <person name="Goker M."/>
            <person name="Salamov A."/>
            <person name="Wisecaver J."/>
            <person name="Long T.M."/>
            <person name="Aerts A.L."/>
            <person name="Barry K."/>
            <person name="Choi C."/>
            <person name="Clum A."/>
            <person name="Coughlan A.Y."/>
            <person name="Deshpande S."/>
            <person name="Douglass A.P."/>
            <person name="Hanson S.J."/>
            <person name="Klenk H.-P."/>
            <person name="Labutti K."/>
            <person name="Lapidus A."/>
            <person name="Lindquist E."/>
            <person name="Lipzen A."/>
            <person name="Meier-Kolthoff J.P."/>
            <person name="Ohm R.A."/>
            <person name="Otillar R.P."/>
            <person name="Pangilinan J."/>
            <person name="Peng Y."/>
            <person name="Rokas A."/>
            <person name="Rosa C.A."/>
            <person name="Scheuner C."/>
            <person name="Sibirny A.A."/>
            <person name="Slot J.C."/>
            <person name="Stielow J.B."/>
            <person name="Sun H."/>
            <person name="Kurtzman C.P."/>
            <person name="Blackwell M."/>
            <person name="Jeffries T.W."/>
            <person name="Grigoriev I.V."/>
        </authorList>
    </citation>
    <scope>NUCLEOTIDE SEQUENCE [LARGE SCALE GENOMIC DNA]</scope>
    <source>
        <strain evidence="4">NRRL Y-17796</strain>
    </source>
</reference>
<dbReference type="GO" id="GO:0006113">
    <property type="term" value="P:fermentation"/>
    <property type="evidence" value="ECO:0007669"/>
    <property type="project" value="InterPro"/>
</dbReference>
<dbReference type="Pfam" id="PF21678">
    <property type="entry name" value="Csf1_N"/>
    <property type="match status" value="1"/>
</dbReference>
<keyword evidence="1" id="KW-0472">Membrane</keyword>
<feature type="domain" description="Csf1 N-terminal" evidence="2">
    <location>
        <begin position="18"/>
        <end position="773"/>
    </location>
</feature>
<feature type="non-terminal residue" evidence="3">
    <location>
        <position position="986"/>
    </location>
</feature>
<evidence type="ECO:0000313" key="3">
    <source>
        <dbReference type="EMBL" id="ODV89588.1"/>
    </source>
</evidence>
<keyword evidence="1" id="KW-0812">Transmembrane</keyword>
<name>A0A1E4TD59_9ASCO</name>
<dbReference type="PANTHER" id="PTHR32085:SF3">
    <property type="entry name" value="PROTEIN CSF1"/>
    <property type="match status" value="1"/>
</dbReference>
<gene>
    <name evidence="3" type="ORF">CANCADRAFT_16631</name>
</gene>
<dbReference type="InterPro" id="IPR048636">
    <property type="entry name" value="Csf1_N"/>
</dbReference>
<feature type="transmembrane region" description="Helical" evidence="1">
    <location>
        <begin position="6"/>
        <end position="25"/>
    </location>
</feature>
<protein>
    <recommendedName>
        <fullName evidence="2">Csf1 N-terminal domain-containing protein</fullName>
    </recommendedName>
</protein>
<feature type="non-terminal residue" evidence="3">
    <location>
        <position position="1"/>
    </location>
</feature>
<evidence type="ECO:0000259" key="2">
    <source>
        <dbReference type="Pfam" id="PF21678"/>
    </source>
</evidence>
<evidence type="ECO:0000313" key="4">
    <source>
        <dbReference type="Proteomes" id="UP000095023"/>
    </source>
</evidence>
<dbReference type="OrthoDB" id="10051416at2759"/>
<proteinExistence type="predicted"/>
<accession>A0A1E4TD59</accession>
<organism evidence="3 4">
    <name type="scientific">Tortispora caseinolytica NRRL Y-17796</name>
    <dbReference type="NCBI Taxonomy" id="767744"/>
    <lineage>
        <taxon>Eukaryota</taxon>
        <taxon>Fungi</taxon>
        <taxon>Dikarya</taxon>
        <taxon>Ascomycota</taxon>
        <taxon>Saccharomycotina</taxon>
        <taxon>Trigonopsidomycetes</taxon>
        <taxon>Trigonopsidales</taxon>
        <taxon>Trigonopsidaceae</taxon>
        <taxon>Tortispora</taxon>
    </lineage>
</organism>
<dbReference type="GO" id="GO:0016020">
    <property type="term" value="C:membrane"/>
    <property type="evidence" value="ECO:0007669"/>
    <property type="project" value="InterPro"/>
</dbReference>
<dbReference type="PANTHER" id="PTHR32085">
    <property type="entry name" value="PROTEIN CSF1"/>
    <property type="match status" value="1"/>
</dbReference>
<dbReference type="InterPro" id="IPR029636">
    <property type="entry name" value="Csf1"/>
</dbReference>
<sequence>GFSWLYLVELVAQGLIAILFLFYWNRILGALVSAALRLFMWQYYDAYFSVQSVHISFLAGRIFFKNVQFISKDEAISIAQGHLTWRYWIKNPRKSRQELEDSHNEDASAAANSQSARFVIHLLGFEVFIFNRSAAFAEIAQILKQHNSASDDTKLSTDSESLASDSDILSSLEEDHNSFSEKKAFSTPEIRIETDSNTHPISPASRKLKNRTRSFFMKFLPVEIKVKKSAVMVGNTTTPTLAIAQSSTSEGLLDIGNPANSLDAYSLFRSIELNSFLFSLKPNVDHIQTRLHVLQSQAQLFAKSRTIWVRLWSAITGRRSQPSEVALSNAWKGLSRYLYDEEELDNDFLLSQNKEYAQSSTVIDSPLVKIATRYDVPGQVPKYTKPTPPGYGPDVGNSGTPPAFDLSVTFHNSTLHYGPWADRQREVFQSFFFPSSYSDPKPHRILVTGDTRVYTQFSVDVAFEGTNILRIPLREASKDLKVASELKEKNEHRIKRPYGWIEAKFETSSSLRYKQSNVITSKGTAANFDLSLLDVEIRSSVNHGLLLKTDKFDINGDISSPLKWNGLHSWIFDFSLDNVQLFLLREHVNLFTDLVTDFGSDKIVQYATFTPFEYFFNFNCSKYELFFSVNEYNVVDVPASLSDNHFAVFRGNELAFNGYLPQKRIRALHNSFSFELTSPDVEVTSHTPDWSSLSSFQDSSYIGRMQNFSINGKYTYSTISLPQETDTLCLDVDSSQVSCVVGGTLLRLFAQLKDNYFGEYIHFQTLDEYMEKTRPNADVKPAPVTKPGTDVLLTLSFDNARAILPTRLYSLKDAIIASFPYFLLDLRFYNFYMDMMCDIGPASLKFFPNILNVDSFCKNYAKENHAEDMFIDGITVHSHRMFGLPPLEPAYVCDWSIELGTISGSTTPQFFSQLGQVKDSLLYRQDDTENSIFSDPIELHDLNILNISIASIEISITLDDYTVEFSTSSISLMRFDLSNPQYDKRL</sequence>
<keyword evidence="4" id="KW-1185">Reference proteome</keyword>
<evidence type="ECO:0000256" key="1">
    <source>
        <dbReference type="SAM" id="Phobius"/>
    </source>
</evidence>